<dbReference type="EMBL" id="PIQE01000001">
    <property type="protein sequence ID" value="RUO74198.1"/>
    <property type="molecule type" value="Genomic_DNA"/>
</dbReference>
<dbReference type="AlphaFoldDB" id="A0A432Z8J0"/>
<keyword evidence="6 12" id="KW-0378">Hydrolase</keyword>
<protein>
    <recommendedName>
        <fullName evidence="12">Imidazole glycerol phosphate synthase subunit HisH</fullName>
        <ecNumber evidence="12">4.3.2.10</ecNumber>
    </recommendedName>
    <alternativeName>
        <fullName evidence="12">IGP synthase glutaminase subunit</fullName>
        <ecNumber evidence="12">3.5.1.2</ecNumber>
    </alternativeName>
    <alternativeName>
        <fullName evidence="12">IGP synthase subunit HisH</fullName>
    </alternativeName>
    <alternativeName>
        <fullName evidence="12">ImGP synthase subunit HisH</fullName>
        <shortName evidence="12">IGPS subunit HisH</shortName>
    </alternativeName>
</protein>
<keyword evidence="8 12" id="KW-0368">Histidine biosynthesis</keyword>
<feature type="active site" evidence="12 13">
    <location>
        <position position="177"/>
    </location>
</feature>
<evidence type="ECO:0000256" key="9">
    <source>
        <dbReference type="ARBA" id="ARBA00023239"/>
    </source>
</evidence>
<feature type="active site" description="Nucleophile" evidence="12 13">
    <location>
        <position position="77"/>
    </location>
</feature>
<evidence type="ECO:0000313" key="15">
    <source>
        <dbReference type="EMBL" id="RUO74198.1"/>
    </source>
</evidence>
<comment type="subunit">
    <text evidence="3 12">Heterodimer of HisH and HisF.</text>
</comment>
<dbReference type="Gene3D" id="3.40.50.880">
    <property type="match status" value="1"/>
</dbReference>
<dbReference type="GO" id="GO:0000107">
    <property type="term" value="F:imidazoleglycerol-phosphate synthase activity"/>
    <property type="evidence" value="ECO:0007669"/>
    <property type="project" value="UniProtKB-UniRule"/>
</dbReference>
<keyword evidence="9 12" id="KW-0456">Lyase</keyword>
<feature type="active site" evidence="12 13">
    <location>
        <position position="179"/>
    </location>
</feature>
<evidence type="ECO:0000256" key="10">
    <source>
        <dbReference type="ARBA" id="ARBA00047838"/>
    </source>
</evidence>
<evidence type="ECO:0000256" key="12">
    <source>
        <dbReference type="HAMAP-Rule" id="MF_00278"/>
    </source>
</evidence>
<dbReference type="PROSITE" id="PS51273">
    <property type="entry name" value="GATASE_TYPE_1"/>
    <property type="match status" value="1"/>
</dbReference>
<dbReference type="STRING" id="1122124.GCA_000423165_00949"/>
<keyword evidence="7 12" id="KW-0315">Glutamine amidotransferase</keyword>
<dbReference type="PANTHER" id="PTHR42701:SF1">
    <property type="entry name" value="IMIDAZOLE GLYCEROL PHOSPHATE SYNTHASE SUBUNIT HISH"/>
    <property type="match status" value="1"/>
</dbReference>
<evidence type="ECO:0000256" key="3">
    <source>
        <dbReference type="ARBA" id="ARBA00011152"/>
    </source>
</evidence>
<dbReference type="GO" id="GO:0004359">
    <property type="term" value="F:glutaminase activity"/>
    <property type="evidence" value="ECO:0007669"/>
    <property type="project" value="UniProtKB-EC"/>
</dbReference>
<dbReference type="Pfam" id="PF00117">
    <property type="entry name" value="GATase"/>
    <property type="match status" value="1"/>
</dbReference>
<dbReference type="HAMAP" id="MF_00278">
    <property type="entry name" value="HisH"/>
    <property type="match status" value="1"/>
</dbReference>
<dbReference type="InterPro" id="IPR010139">
    <property type="entry name" value="Imidazole-glycPsynth_HisH"/>
</dbReference>
<dbReference type="FunFam" id="3.40.50.880:FF:000009">
    <property type="entry name" value="Imidazole glycerol phosphate synthase subunit HisH"/>
    <property type="match status" value="1"/>
</dbReference>
<keyword evidence="16" id="KW-1185">Reference proteome</keyword>
<evidence type="ECO:0000256" key="7">
    <source>
        <dbReference type="ARBA" id="ARBA00022962"/>
    </source>
</evidence>
<dbReference type="GO" id="GO:0000105">
    <property type="term" value="P:L-histidine biosynthetic process"/>
    <property type="evidence" value="ECO:0007669"/>
    <property type="project" value="UniProtKB-UniRule"/>
</dbReference>
<evidence type="ECO:0000256" key="2">
    <source>
        <dbReference type="ARBA" id="ARBA00005091"/>
    </source>
</evidence>
<evidence type="ECO:0000256" key="13">
    <source>
        <dbReference type="PIRSR" id="PIRSR000495-1"/>
    </source>
</evidence>
<dbReference type="UniPathway" id="UPA00031">
    <property type="reaction ID" value="UER00010"/>
</dbReference>
<dbReference type="NCBIfam" id="TIGR01855">
    <property type="entry name" value="IMP_synth_hisH"/>
    <property type="match status" value="1"/>
</dbReference>
<evidence type="ECO:0000256" key="5">
    <source>
        <dbReference type="ARBA" id="ARBA00022605"/>
    </source>
</evidence>
<name>A0A432Z8J0_9GAMM</name>
<dbReference type="EC" id="3.5.1.2" evidence="12"/>
<keyword evidence="4 12" id="KW-0963">Cytoplasm</keyword>
<evidence type="ECO:0000256" key="1">
    <source>
        <dbReference type="ARBA" id="ARBA00004496"/>
    </source>
</evidence>
<gene>
    <name evidence="12 15" type="primary">hisH</name>
    <name evidence="15" type="ORF">CWI80_02255</name>
</gene>
<organism evidence="15 16">
    <name type="scientific">Pseudidiomarina sediminum</name>
    <dbReference type="NCBI Taxonomy" id="431675"/>
    <lineage>
        <taxon>Bacteria</taxon>
        <taxon>Pseudomonadati</taxon>
        <taxon>Pseudomonadota</taxon>
        <taxon>Gammaproteobacteria</taxon>
        <taxon>Alteromonadales</taxon>
        <taxon>Idiomarinaceae</taxon>
        <taxon>Pseudidiomarina</taxon>
    </lineage>
</organism>
<evidence type="ECO:0000256" key="4">
    <source>
        <dbReference type="ARBA" id="ARBA00022490"/>
    </source>
</evidence>
<comment type="subcellular location">
    <subcellularLocation>
        <location evidence="1 12">Cytoplasm</location>
    </subcellularLocation>
</comment>
<evidence type="ECO:0000256" key="11">
    <source>
        <dbReference type="ARBA" id="ARBA00049534"/>
    </source>
</evidence>
<dbReference type="InterPro" id="IPR017926">
    <property type="entry name" value="GATASE"/>
</dbReference>
<dbReference type="GO" id="GO:0016829">
    <property type="term" value="F:lyase activity"/>
    <property type="evidence" value="ECO:0007669"/>
    <property type="project" value="UniProtKB-KW"/>
</dbReference>
<comment type="pathway">
    <text evidence="2 12">Amino-acid biosynthesis; L-histidine biosynthesis; L-histidine from 5-phospho-alpha-D-ribose 1-diphosphate: step 5/9.</text>
</comment>
<dbReference type="GO" id="GO:0005737">
    <property type="term" value="C:cytoplasm"/>
    <property type="evidence" value="ECO:0007669"/>
    <property type="project" value="UniProtKB-SubCell"/>
</dbReference>
<dbReference type="PRINTS" id="PR00097">
    <property type="entry name" value="ANTSNTHASEII"/>
</dbReference>
<evidence type="ECO:0000313" key="16">
    <source>
        <dbReference type="Proteomes" id="UP000287022"/>
    </source>
</evidence>
<evidence type="ECO:0000256" key="8">
    <source>
        <dbReference type="ARBA" id="ARBA00023102"/>
    </source>
</evidence>
<dbReference type="CDD" id="cd01748">
    <property type="entry name" value="GATase1_IGP_Synthase"/>
    <property type="match status" value="1"/>
</dbReference>
<reference evidence="16" key="1">
    <citation type="journal article" date="2018" name="Front. Microbiol.">
        <title>Genome-Based Analysis Reveals the Taxonomy and Diversity of the Family Idiomarinaceae.</title>
        <authorList>
            <person name="Liu Y."/>
            <person name="Lai Q."/>
            <person name="Shao Z."/>
        </authorList>
    </citation>
    <scope>NUCLEOTIDE SEQUENCE [LARGE SCALE GENOMIC DNA]</scope>
    <source>
        <strain evidence="16">c121</strain>
    </source>
</reference>
<comment type="caution">
    <text evidence="15">The sequence shown here is derived from an EMBL/GenBank/DDBJ whole genome shotgun (WGS) entry which is preliminary data.</text>
</comment>
<comment type="catalytic activity">
    <reaction evidence="10 12">
        <text>5-[(5-phospho-1-deoxy-D-ribulos-1-ylimino)methylamino]-1-(5-phospho-beta-D-ribosyl)imidazole-4-carboxamide + L-glutamine = D-erythro-1-(imidazol-4-yl)glycerol 3-phosphate + 5-amino-1-(5-phospho-beta-D-ribosyl)imidazole-4-carboxamide + L-glutamate + H(+)</text>
        <dbReference type="Rhea" id="RHEA:24793"/>
        <dbReference type="ChEBI" id="CHEBI:15378"/>
        <dbReference type="ChEBI" id="CHEBI:29985"/>
        <dbReference type="ChEBI" id="CHEBI:58278"/>
        <dbReference type="ChEBI" id="CHEBI:58359"/>
        <dbReference type="ChEBI" id="CHEBI:58475"/>
        <dbReference type="ChEBI" id="CHEBI:58525"/>
        <dbReference type="EC" id="4.3.2.10"/>
    </reaction>
</comment>
<sequence>MSVVIVDTQCANLTSVRFALERLGVSPLVSADAATIRGAERVILPGVGTAAAAMRELQARDLVTTLQQLTQPVLGICLGMQLLTEFSSEGEVACLGVIPTQTKALSNAGLPLPHMGWNTITAEQTHPLLQHLPTPTYCYFVHSYAVPISPVTLASSDYGQAFSAMIGYRNFFGAQFHPERSGAVGAQILKNFLELNDVNSST</sequence>
<dbReference type="InterPro" id="IPR029062">
    <property type="entry name" value="Class_I_gatase-like"/>
</dbReference>
<dbReference type="PIRSF" id="PIRSF000495">
    <property type="entry name" value="Amidotransf_hisH"/>
    <property type="match status" value="1"/>
</dbReference>
<dbReference type="SUPFAM" id="SSF52317">
    <property type="entry name" value="Class I glutamine amidotransferase-like"/>
    <property type="match status" value="1"/>
</dbReference>
<accession>A0A432Z8J0</accession>
<evidence type="ECO:0000259" key="14">
    <source>
        <dbReference type="Pfam" id="PF00117"/>
    </source>
</evidence>
<keyword evidence="5 12" id="KW-0028">Amino-acid biosynthesis</keyword>
<comment type="function">
    <text evidence="12">IGPS catalyzes the conversion of PRFAR and glutamine to IGP, AICAR and glutamate. The HisH subunit catalyzes the hydrolysis of glutamine to glutamate and ammonia as part of the synthesis of IGP and AICAR. The resulting ammonia molecule is channeled to the active site of HisF.</text>
</comment>
<comment type="catalytic activity">
    <reaction evidence="11 12">
        <text>L-glutamine + H2O = L-glutamate + NH4(+)</text>
        <dbReference type="Rhea" id="RHEA:15889"/>
        <dbReference type="ChEBI" id="CHEBI:15377"/>
        <dbReference type="ChEBI" id="CHEBI:28938"/>
        <dbReference type="ChEBI" id="CHEBI:29985"/>
        <dbReference type="ChEBI" id="CHEBI:58359"/>
        <dbReference type="EC" id="3.5.1.2"/>
    </reaction>
</comment>
<dbReference type="PANTHER" id="PTHR42701">
    <property type="entry name" value="IMIDAZOLE GLYCEROL PHOSPHATE SYNTHASE SUBUNIT HISH"/>
    <property type="match status" value="1"/>
</dbReference>
<proteinExistence type="inferred from homology"/>
<dbReference type="Proteomes" id="UP000287022">
    <property type="component" value="Unassembled WGS sequence"/>
</dbReference>
<feature type="domain" description="Glutamine amidotransferase" evidence="14">
    <location>
        <begin position="37"/>
        <end position="193"/>
    </location>
</feature>
<dbReference type="EC" id="4.3.2.10" evidence="12"/>
<dbReference type="RefSeq" id="WP_026861942.1">
    <property type="nucleotide sequence ID" value="NZ_JAHVIQ010000001.1"/>
</dbReference>
<evidence type="ECO:0000256" key="6">
    <source>
        <dbReference type="ARBA" id="ARBA00022801"/>
    </source>
</evidence>